<dbReference type="InterPro" id="IPR020845">
    <property type="entry name" value="AMP-binding_CS"/>
</dbReference>
<dbReference type="Gene3D" id="3.30.559.10">
    <property type="entry name" value="Chloramphenicol acetyltransferase-like domain"/>
    <property type="match status" value="1"/>
</dbReference>
<name>W7DX32_BIPV3</name>
<keyword evidence="3" id="KW-0436">Ligase</keyword>
<evidence type="ECO:0008006" key="11">
    <source>
        <dbReference type="Google" id="ProtNLM"/>
    </source>
</evidence>
<dbReference type="PROSITE" id="PS00455">
    <property type="entry name" value="AMP_BINDING"/>
    <property type="match status" value="1"/>
</dbReference>
<dbReference type="SUPFAM" id="SSF47336">
    <property type="entry name" value="ACP-like"/>
    <property type="match status" value="1"/>
</dbReference>
<dbReference type="AlphaFoldDB" id="W7DX32"/>
<feature type="domain" description="AMP-dependent synthetase/ligase" evidence="6">
    <location>
        <begin position="603"/>
        <end position="950"/>
    </location>
</feature>
<evidence type="ECO:0000256" key="3">
    <source>
        <dbReference type="ARBA" id="ARBA00022598"/>
    </source>
</evidence>
<dbReference type="InterPro" id="IPR045851">
    <property type="entry name" value="AMP-bd_C_sf"/>
</dbReference>
<comment type="similarity">
    <text evidence="4">Belongs to the NRP synthetase family.</text>
</comment>
<evidence type="ECO:0000256" key="4">
    <source>
        <dbReference type="ARBA" id="ARBA00029454"/>
    </source>
</evidence>
<gene>
    <name evidence="9" type="ORF">COCVIDRAFT_80768</name>
</gene>
<evidence type="ECO:0000259" key="7">
    <source>
        <dbReference type="Pfam" id="PF00550"/>
    </source>
</evidence>
<dbReference type="HOGENOM" id="CLU_000022_0_5_1"/>
<keyword evidence="10" id="KW-1185">Reference proteome</keyword>
<evidence type="ECO:0000256" key="5">
    <source>
        <dbReference type="SAM" id="MobiDB-lite"/>
    </source>
</evidence>
<dbReference type="InterPro" id="IPR042099">
    <property type="entry name" value="ANL_N_sf"/>
</dbReference>
<dbReference type="GO" id="GO:0044550">
    <property type="term" value="P:secondary metabolite biosynthetic process"/>
    <property type="evidence" value="ECO:0007669"/>
    <property type="project" value="TreeGrafter"/>
</dbReference>
<dbReference type="Gene3D" id="3.30.559.30">
    <property type="entry name" value="Nonribosomal peptide synthetase, condensation domain"/>
    <property type="match status" value="1"/>
</dbReference>
<organism evidence="9 10">
    <name type="scientific">Bipolaris victoriae (strain FI3)</name>
    <name type="common">Victoria blight of oats agent</name>
    <name type="synonym">Cochliobolus victoriae</name>
    <dbReference type="NCBI Taxonomy" id="930091"/>
    <lineage>
        <taxon>Eukaryota</taxon>
        <taxon>Fungi</taxon>
        <taxon>Dikarya</taxon>
        <taxon>Ascomycota</taxon>
        <taxon>Pezizomycotina</taxon>
        <taxon>Dothideomycetes</taxon>
        <taxon>Pleosporomycetidae</taxon>
        <taxon>Pleosporales</taxon>
        <taxon>Pleosporineae</taxon>
        <taxon>Pleosporaceae</taxon>
        <taxon>Bipolaris</taxon>
    </lineage>
</organism>
<dbReference type="GO" id="GO:0031177">
    <property type="term" value="F:phosphopantetheine binding"/>
    <property type="evidence" value="ECO:0007669"/>
    <property type="project" value="TreeGrafter"/>
</dbReference>
<dbReference type="Pfam" id="PF00668">
    <property type="entry name" value="Condensation"/>
    <property type="match status" value="1"/>
</dbReference>
<dbReference type="PANTHER" id="PTHR45527:SF11">
    <property type="entry name" value="NONRIBOSOMAL PEPTIDE SYNTHETASE 5"/>
    <property type="match status" value="1"/>
</dbReference>
<dbReference type="Gene3D" id="3.40.50.12780">
    <property type="entry name" value="N-terminal domain of ligase-like"/>
    <property type="match status" value="1"/>
</dbReference>
<feature type="compositionally biased region" description="Low complexity" evidence="5">
    <location>
        <begin position="93"/>
        <end position="118"/>
    </location>
</feature>
<dbReference type="GO" id="GO:0005737">
    <property type="term" value="C:cytoplasm"/>
    <property type="evidence" value="ECO:0007669"/>
    <property type="project" value="TreeGrafter"/>
</dbReference>
<evidence type="ECO:0000313" key="9">
    <source>
        <dbReference type="EMBL" id="EUN22638.1"/>
    </source>
</evidence>
<evidence type="ECO:0000313" key="10">
    <source>
        <dbReference type="Proteomes" id="UP000054337"/>
    </source>
</evidence>
<dbReference type="SUPFAM" id="SSF52777">
    <property type="entry name" value="CoA-dependent acyltransferases"/>
    <property type="match status" value="2"/>
</dbReference>
<feature type="region of interest" description="Disordered" evidence="5">
    <location>
        <begin position="84"/>
        <end position="138"/>
    </location>
</feature>
<keyword evidence="2" id="KW-0597">Phosphoprotein</keyword>
<dbReference type="GO" id="GO:0016874">
    <property type="term" value="F:ligase activity"/>
    <property type="evidence" value="ECO:0007669"/>
    <property type="project" value="UniProtKB-KW"/>
</dbReference>
<proteinExistence type="inferred from homology"/>
<dbReference type="SUPFAM" id="SSF56801">
    <property type="entry name" value="Acetyl-CoA synthetase-like"/>
    <property type="match status" value="1"/>
</dbReference>
<dbReference type="Gene3D" id="3.30.300.30">
    <property type="match status" value="1"/>
</dbReference>
<evidence type="ECO:0000259" key="8">
    <source>
        <dbReference type="Pfam" id="PF00668"/>
    </source>
</evidence>
<accession>W7DX32</accession>
<dbReference type="GO" id="GO:0043041">
    <property type="term" value="P:amino acid activation for nonribosomal peptide biosynthetic process"/>
    <property type="evidence" value="ECO:0007669"/>
    <property type="project" value="TreeGrafter"/>
</dbReference>
<reference evidence="9 10" key="1">
    <citation type="journal article" date="2013" name="PLoS Genet.">
        <title>Comparative genome structure, secondary metabolite, and effector coding capacity across Cochliobolus pathogens.</title>
        <authorList>
            <person name="Condon B.J."/>
            <person name="Leng Y."/>
            <person name="Wu D."/>
            <person name="Bushley K.E."/>
            <person name="Ohm R.A."/>
            <person name="Otillar R."/>
            <person name="Martin J."/>
            <person name="Schackwitz W."/>
            <person name="Grimwood J."/>
            <person name="MohdZainudin N."/>
            <person name="Xue C."/>
            <person name="Wang R."/>
            <person name="Manning V.A."/>
            <person name="Dhillon B."/>
            <person name="Tu Z.J."/>
            <person name="Steffenson B.J."/>
            <person name="Salamov A."/>
            <person name="Sun H."/>
            <person name="Lowry S."/>
            <person name="LaButti K."/>
            <person name="Han J."/>
            <person name="Copeland A."/>
            <person name="Lindquist E."/>
            <person name="Barry K."/>
            <person name="Schmutz J."/>
            <person name="Baker S.E."/>
            <person name="Ciuffetti L.M."/>
            <person name="Grigoriev I.V."/>
            <person name="Zhong S."/>
            <person name="Turgeon B.G."/>
        </authorList>
    </citation>
    <scope>NUCLEOTIDE SEQUENCE [LARGE SCALE GENOMIC DNA]</scope>
    <source>
        <strain evidence="9 10">FI3</strain>
    </source>
</reference>
<feature type="non-terminal residue" evidence="9">
    <location>
        <position position="1"/>
    </location>
</feature>
<evidence type="ECO:0000256" key="2">
    <source>
        <dbReference type="ARBA" id="ARBA00022553"/>
    </source>
</evidence>
<dbReference type="InterPro" id="IPR000873">
    <property type="entry name" value="AMP-dep_synth/lig_dom"/>
</dbReference>
<dbReference type="Proteomes" id="UP000054337">
    <property type="component" value="Unassembled WGS sequence"/>
</dbReference>
<evidence type="ECO:0000259" key="6">
    <source>
        <dbReference type="Pfam" id="PF00501"/>
    </source>
</evidence>
<dbReference type="RefSeq" id="XP_014552213.1">
    <property type="nucleotide sequence ID" value="XM_014696727.1"/>
</dbReference>
<dbReference type="InterPro" id="IPR036736">
    <property type="entry name" value="ACP-like_sf"/>
</dbReference>
<evidence type="ECO:0000256" key="1">
    <source>
        <dbReference type="ARBA" id="ARBA00022450"/>
    </source>
</evidence>
<sequence length="1088" mass="117578">AERTFILSSIAKALDVPAESIDTSKCFIGLGGHSLSAVEVQHACKAVVSKPPTVFTLLTSPSIEALLPGDGPRTREAPAKHELISSSTVTEYSQPSTTPSSLSSLSQSPSRSLSGCSSVPDGENVEDALPSEQSGIKPLSISNEESAPATGLQAAFIHSGQSTIHYFETWSLEDLPFITYAWKRVLAMEPMFSTRFEEAGQGRYVMCKRKFECPWTQVVTFDRTTYEEELARREGQVQPTFVFKTVVFKGVGSKSSSGRRRESEATIILSIHHALLDGFAMERLAVKVRRVAAGEVGVGAGKSFLTAAKEIEALAKEQSEAATRYWQSCVREHTGAATETGLQRPKGQVEAAAAATKWPTIQGKKRNEVNVNFEHLSELLREKSRELGVTVAAFFHAAWAVVQATYADVSQVKFGTIMSGRNLPIDGIDTVIGPILNSLPFYANVDEAIMTDEFVQNVFNGLVELSCYQWSAPEHGLNRDFEAALSVTRGIDRAAAGEEMQPLRPVQYDFESSIPLSLALDEAMMSLRVVYHADRYAATAVEDMAMCFATALERLAHSTPMHACKSALVTVPMQMRLRVLGNCISGSTTRAAHMHEDLVSMLDAAARTHAEAVAVEVGNRRITYAELHRLAARTATALGEAGVKAGEVVCVHADGSLEWIVGLLGALQADAVFCSLDATLPHELRRDMFGTAGGRVFVVGHEWQRELMPDGCAHLVCQQLLPAVAAAPHHADDGDGEGDGELKYMNKHTPRPLAPAYLCFTSGSTGRPKGVVCTHQALIAFQADVEVRLHANPGVRIAQFMSPAFDGSIHEIFSTLCYGATLVLRDPATLADPFDVLRRVSSAIMTPSVARCLSPADFANLETVYLVGEQVPHPVVDKWATGGRKLYNMYGPTEGTGGATITRLRPTQPVTIGHPNPTSRLYILGRNGCLLPPGAVGEIYIAGVQIALGYASMPDHTAARFVPDTICPGLGETMYQTGDYGYWDHNGHIVCLGRRDRQLKLRGFRLDLDDLETRILKALPHVKAVALTRSQKGDSLVAVIQPATLSQDEVRNAMLQILPKPAVPSAIACVDAFPLTRAGKVDSQAIAA</sequence>
<feature type="non-terminal residue" evidence="9">
    <location>
        <position position="1088"/>
    </location>
</feature>
<dbReference type="InterPro" id="IPR023213">
    <property type="entry name" value="CAT-like_dom_sf"/>
</dbReference>
<dbReference type="Pfam" id="PF00501">
    <property type="entry name" value="AMP-binding"/>
    <property type="match status" value="1"/>
</dbReference>
<dbReference type="InterPro" id="IPR001242">
    <property type="entry name" value="Condensation_dom"/>
</dbReference>
<dbReference type="EMBL" id="KI968806">
    <property type="protein sequence ID" value="EUN22638.1"/>
    <property type="molecule type" value="Genomic_DNA"/>
</dbReference>
<dbReference type="InterPro" id="IPR009081">
    <property type="entry name" value="PP-bd_ACP"/>
</dbReference>
<dbReference type="Pfam" id="PF00550">
    <property type="entry name" value="PP-binding"/>
    <property type="match status" value="1"/>
</dbReference>
<dbReference type="GeneID" id="26257862"/>
<dbReference type="OrthoDB" id="3689213at2759"/>
<keyword evidence="1" id="KW-0596">Phosphopantetheine</keyword>
<feature type="domain" description="Condensation" evidence="8">
    <location>
        <begin position="161"/>
        <end position="465"/>
    </location>
</feature>
<feature type="domain" description="Carrier" evidence="7">
    <location>
        <begin position="6"/>
        <end position="66"/>
    </location>
</feature>
<protein>
    <recommendedName>
        <fullName evidence="11">Carrier domain-containing protein</fullName>
    </recommendedName>
</protein>
<dbReference type="PANTHER" id="PTHR45527">
    <property type="entry name" value="NONRIBOSOMAL PEPTIDE SYNTHETASE"/>
    <property type="match status" value="1"/>
</dbReference>